<protein>
    <submittedName>
        <fullName evidence="2">Methylmalonyl-CoA mutase</fullName>
    </submittedName>
</protein>
<dbReference type="GO" id="GO:0016866">
    <property type="term" value="F:intramolecular transferase activity"/>
    <property type="evidence" value="ECO:0007669"/>
    <property type="project" value="InterPro"/>
</dbReference>
<reference evidence="3" key="1">
    <citation type="journal article" date="2017" name="Int J Environ Stud">
        <title>Does the Miocene-Pliocene relict legume Oxytropis triphylla form nitrogen-fixing nodules with a combination of bacterial strains?</title>
        <authorList>
            <person name="Safronova V."/>
            <person name="Belimov A."/>
            <person name="Sazanova A."/>
            <person name="Kuznetsova I."/>
            <person name="Popova J."/>
            <person name="Andronov E."/>
            <person name="Verkhozina A."/>
            <person name="Tikhonovich I."/>
        </authorList>
    </citation>
    <scope>NUCLEOTIDE SEQUENCE [LARGE SCALE GENOMIC DNA]</scope>
    <source>
        <strain evidence="3">Tri-38</strain>
    </source>
</reference>
<dbReference type="SUPFAM" id="SSF51703">
    <property type="entry name" value="Cobalamin (vitamin B12)-dependent enzymes"/>
    <property type="match status" value="1"/>
</dbReference>
<proteinExistence type="predicted"/>
<sequence>MDASLLKETEFATIDRETWVKLAQKALKGADFDETLISRTDDNIAIEPLYQRRRKAKLTPRKNPAEAWHMVQRIDDPDPVRANRQLLEDLENGATGIALVFEGAPNAFGYGLPSTREAVDKVLQGVHLDMIHLRMDVHPKSRACADWFVDYMRPRDVNPKTLSFSLGIDPAATLAGTGRLRMTLAALKASLPQSLSGFFSPDLPGIVLEADGRVYHNAGATEAQELGAMLSIATGHFRLFEEARQPIVYAAPHLGFALSVDQDQFVSIAKIRAMRRLWARLQESCGSMRPAPATIHTETSYRMMTKLDPETNILRTTIAAFAAAIGGADSIAILPHTIAHGLPDAFARRLARNTQLVLADESNVAFVADPACGSGAVESLTEGLCETAWKEFQALERDGGILQSLVDGKFQARIVEARNARSKEYRSGKRAIIGTTLFPAKQERPVTVLDAPHMPLPTDGVVHCEPLTFPRIDETLQASE</sequence>
<evidence type="ECO:0000259" key="1">
    <source>
        <dbReference type="Pfam" id="PF01642"/>
    </source>
</evidence>
<dbReference type="GO" id="GO:0031419">
    <property type="term" value="F:cobalamin binding"/>
    <property type="evidence" value="ECO:0007669"/>
    <property type="project" value="InterPro"/>
</dbReference>
<dbReference type="PANTHER" id="PTHR48101:SF1">
    <property type="entry name" value="METHYLMALONYL-COA MUTASE, LARGE SUBUNIT"/>
    <property type="match status" value="1"/>
</dbReference>
<comment type="caution">
    <text evidence="2">The sequence shown here is derived from an EMBL/GenBank/DDBJ whole genome shotgun (WGS) entry which is preliminary data.</text>
</comment>
<organism evidence="2 3">
    <name type="scientific">Phyllobacterium zundukense</name>
    <dbReference type="NCBI Taxonomy" id="1867719"/>
    <lineage>
        <taxon>Bacteria</taxon>
        <taxon>Pseudomonadati</taxon>
        <taxon>Pseudomonadota</taxon>
        <taxon>Alphaproteobacteria</taxon>
        <taxon>Hyphomicrobiales</taxon>
        <taxon>Phyllobacteriaceae</taxon>
        <taxon>Phyllobacterium</taxon>
    </lineage>
</organism>
<evidence type="ECO:0000313" key="2">
    <source>
        <dbReference type="EMBL" id="PIO41962.1"/>
    </source>
</evidence>
<name>A0A2N9VR44_9HYPH</name>
<dbReference type="OrthoDB" id="9762378at2"/>
<feature type="domain" description="Methylmalonyl-CoA mutase alpha/beta chain catalytic" evidence="1">
    <location>
        <begin position="66"/>
        <end position="451"/>
    </location>
</feature>
<dbReference type="AlphaFoldDB" id="A0A2N9VR44"/>
<dbReference type="Pfam" id="PF01642">
    <property type="entry name" value="MM_CoA_mutase"/>
    <property type="match status" value="1"/>
</dbReference>
<keyword evidence="3" id="KW-1185">Reference proteome</keyword>
<gene>
    <name evidence="2" type="ORF">B5P45_23155</name>
</gene>
<evidence type="ECO:0000313" key="3">
    <source>
        <dbReference type="Proteomes" id="UP000232163"/>
    </source>
</evidence>
<dbReference type="RefSeq" id="WP_099999721.1">
    <property type="nucleotide sequence ID" value="NZ_CP017940.1"/>
</dbReference>
<dbReference type="CDD" id="cd03677">
    <property type="entry name" value="MM_CoA_mutase_beta"/>
    <property type="match status" value="1"/>
</dbReference>
<dbReference type="EMBL" id="MZMT01000053">
    <property type="protein sequence ID" value="PIO41962.1"/>
    <property type="molecule type" value="Genomic_DNA"/>
</dbReference>
<dbReference type="Gene3D" id="3.20.20.240">
    <property type="entry name" value="Methylmalonyl-CoA mutase"/>
    <property type="match status" value="1"/>
</dbReference>
<dbReference type="KEGG" id="pht:BLM14_12705"/>
<dbReference type="InterPro" id="IPR006099">
    <property type="entry name" value="MeMalonylCoA_mutase_a/b_cat"/>
</dbReference>
<dbReference type="PANTHER" id="PTHR48101">
    <property type="entry name" value="METHYLMALONYL-COA MUTASE, MITOCHONDRIAL-RELATED"/>
    <property type="match status" value="1"/>
</dbReference>
<dbReference type="Proteomes" id="UP000232163">
    <property type="component" value="Unassembled WGS sequence"/>
</dbReference>
<dbReference type="InterPro" id="IPR016176">
    <property type="entry name" value="Cbl-dep_enz_cat"/>
</dbReference>
<accession>A0A2N9VR44</accession>